<evidence type="ECO:0000313" key="6">
    <source>
        <dbReference type="Proteomes" id="UP000062519"/>
    </source>
</evidence>
<dbReference type="Pfam" id="PF12833">
    <property type="entry name" value="HTH_18"/>
    <property type="match status" value="1"/>
</dbReference>
<keyword evidence="6" id="KW-1185">Reference proteome</keyword>
<dbReference type="InterPro" id="IPR032687">
    <property type="entry name" value="AraC-type_N"/>
</dbReference>
<dbReference type="InterPro" id="IPR009057">
    <property type="entry name" value="Homeodomain-like_sf"/>
</dbReference>
<proteinExistence type="predicted"/>
<dbReference type="SUPFAM" id="SSF46689">
    <property type="entry name" value="Homeodomain-like"/>
    <property type="match status" value="1"/>
</dbReference>
<evidence type="ECO:0000259" key="4">
    <source>
        <dbReference type="PROSITE" id="PS01124"/>
    </source>
</evidence>
<dbReference type="Gene3D" id="1.10.10.60">
    <property type="entry name" value="Homeodomain-like"/>
    <property type="match status" value="1"/>
</dbReference>
<reference evidence="5 6" key="1">
    <citation type="submission" date="2015-12" db="EMBL/GenBank/DDBJ databases">
        <title>Diversity of Burkholderia near neighbor genomes.</title>
        <authorList>
            <person name="Sahl J."/>
            <person name="Wagner D."/>
            <person name="Keim P."/>
        </authorList>
    </citation>
    <scope>NUCLEOTIDE SEQUENCE [LARGE SCALE GENOMIC DNA]</scope>
    <source>
        <strain evidence="5 6">BDU6</strain>
    </source>
</reference>
<dbReference type="Proteomes" id="UP000062519">
    <property type="component" value="Chromosome 2"/>
</dbReference>
<dbReference type="PROSITE" id="PS01124">
    <property type="entry name" value="HTH_ARAC_FAMILY_2"/>
    <property type="match status" value="1"/>
</dbReference>
<dbReference type="PANTHER" id="PTHR47894:SF1">
    <property type="entry name" value="HTH-TYPE TRANSCRIPTIONAL REGULATOR VQSM"/>
    <property type="match status" value="1"/>
</dbReference>
<dbReference type="GO" id="GO:0000976">
    <property type="term" value="F:transcription cis-regulatory region binding"/>
    <property type="evidence" value="ECO:0007669"/>
    <property type="project" value="TreeGrafter"/>
</dbReference>
<dbReference type="GO" id="GO:0005829">
    <property type="term" value="C:cytosol"/>
    <property type="evidence" value="ECO:0007669"/>
    <property type="project" value="TreeGrafter"/>
</dbReference>
<dbReference type="EMBL" id="CP013387">
    <property type="protein sequence ID" value="AOJ04625.1"/>
    <property type="molecule type" value="Genomic_DNA"/>
</dbReference>
<organism evidence="5 6">
    <name type="scientific">Burkholderia mayonis</name>
    <dbReference type="NCBI Taxonomy" id="1385591"/>
    <lineage>
        <taxon>Bacteria</taxon>
        <taxon>Pseudomonadati</taxon>
        <taxon>Pseudomonadota</taxon>
        <taxon>Betaproteobacteria</taxon>
        <taxon>Burkholderiales</taxon>
        <taxon>Burkholderiaceae</taxon>
        <taxon>Burkholderia</taxon>
        <taxon>pseudomallei group</taxon>
    </lineage>
</organism>
<sequence length="373" mass="41467">MCELTLYIGANSFFWMSLDMATTEIEPIDEHQTPVSLHTVSIVVGLLSEIGVSAADALKGTEISASQLDNDGLVITYAQELAVLENAKRLSNDPTLGLKIGCAIHVSIGGVRGYAMQCAPTFGDAWQFACDHPLTGESYFRMRMEVERDLASIIVEGYRFDESLRQLNTEICVAAIRTESQDMLGQPAPFTKIEFAWPKTKIPKRTYRKIFGCPVEFNAPVTRVSFPAWLLRSRLRISNKAVFRQLLPRCKQLESQLANQTKQSITARVTHLLYQSLAGYRNLNAVADTLGFKPRTLQRRLEEQGTSFNALVEGVMIDLAKNYLQNPAIPLSDVAAKLGYFDLATFSRAFARVSGDKPGAYRKFLLAGQREGL</sequence>
<evidence type="ECO:0000256" key="3">
    <source>
        <dbReference type="ARBA" id="ARBA00023163"/>
    </source>
</evidence>
<accession>A0A1B4FLT8</accession>
<keyword evidence="1" id="KW-0805">Transcription regulation</keyword>
<dbReference type="AlphaFoldDB" id="A0A1B4FLT8"/>
<dbReference type="PANTHER" id="PTHR47894">
    <property type="entry name" value="HTH-TYPE TRANSCRIPTIONAL REGULATOR GADX"/>
    <property type="match status" value="1"/>
</dbReference>
<protein>
    <recommendedName>
        <fullName evidence="4">HTH araC/xylS-type domain-containing protein</fullName>
    </recommendedName>
</protein>
<dbReference type="InterPro" id="IPR018060">
    <property type="entry name" value="HTH_AraC"/>
</dbReference>
<dbReference type="GO" id="GO:0003700">
    <property type="term" value="F:DNA-binding transcription factor activity"/>
    <property type="evidence" value="ECO:0007669"/>
    <property type="project" value="InterPro"/>
</dbReference>
<dbReference type="Pfam" id="PF12625">
    <property type="entry name" value="Arabinose_bd"/>
    <property type="match status" value="1"/>
</dbReference>
<dbReference type="SMART" id="SM00342">
    <property type="entry name" value="HTH_ARAC"/>
    <property type="match status" value="1"/>
</dbReference>
<keyword evidence="2" id="KW-0238">DNA-binding</keyword>
<keyword evidence="3" id="KW-0804">Transcription</keyword>
<name>A0A1B4FLT8_9BURK</name>
<evidence type="ECO:0000256" key="2">
    <source>
        <dbReference type="ARBA" id="ARBA00023125"/>
    </source>
</evidence>
<feature type="domain" description="HTH araC/xylS-type" evidence="4">
    <location>
        <begin position="267"/>
        <end position="364"/>
    </location>
</feature>
<gene>
    <name evidence="5" type="ORF">WS70_22810</name>
</gene>
<evidence type="ECO:0000256" key="1">
    <source>
        <dbReference type="ARBA" id="ARBA00023015"/>
    </source>
</evidence>
<dbReference type="KEGG" id="buu:WS70_22810"/>
<evidence type="ECO:0000313" key="5">
    <source>
        <dbReference type="EMBL" id="AOJ04625.1"/>
    </source>
</evidence>